<keyword evidence="2" id="KW-1185">Reference proteome</keyword>
<dbReference type="VEuPathDB" id="VectorBase:AALB016110"/>
<dbReference type="EnsemblMetazoa" id="AALB016110-RA">
    <property type="protein sequence ID" value="AALB016110-PA"/>
    <property type="gene ID" value="AALB016110"/>
</dbReference>
<dbReference type="OrthoDB" id="6818903at2759"/>
<dbReference type="VEuPathDB" id="VectorBase:AALB20_031199"/>
<evidence type="ECO:0000313" key="2">
    <source>
        <dbReference type="Proteomes" id="UP000069272"/>
    </source>
</evidence>
<accession>A0A3F2YQ88</accession>
<proteinExistence type="predicted"/>
<reference evidence="1" key="2">
    <citation type="submission" date="2022-08" db="UniProtKB">
        <authorList>
            <consortium name="EnsemblMetazoa"/>
        </authorList>
    </citation>
    <scope>IDENTIFICATION</scope>
    <source>
        <strain evidence="1">STECLA/ALBI9_A</strain>
    </source>
</reference>
<sequence length="113" mass="12152">MAKQLMVCAFVALALIAVIQANDLILGNINAGDRILYSAVTSAVGIPGGLVSRTVNYSGAYNITSIRAYDRTFNRTGQAHLTGGGLYQRFAYLSLSTRFVGSPIDFLVEIYGR</sequence>
<dbReference type="Proteomes" id="UP000069272">
    <property type="component" value="Chromosome 2L"/>
</dbReference>
<dbReference type="Pfam" id="PF15868">
    <property type="entry name" value="MBF2"/>
    <property type="match status" value="1"/>
</dbReference>
<dbReference type="KEGG" id="aali:118459306"/>
<dbReference type="AlphaFoldDB" id="A0A3F2YQ88"/>
<dbReference type="RefSeq" id="XP_035778451.1">
    <property type="nucleotide sequence ID" value="XM_035922558.1"/>
</dbReference>
<reference evidence="1 2" key="1">
    <citation type="journal article" date="2017" name="G3 (Bethesda)">
        <title>The Physical Genome Mapping of Anopheles albimanus Corrected Scaffold Misassemblies and Identified Interarm Rearrangements in Genus Anopheles.</title>
        <authorList>
            <person name="Artemov G.N."/>
            <person name="Peery A.N."/>
            <person name="Jiang X."/>
            <person name="Tu Z."/>
            <person name="Stegniy V.N."/>
            <person name="Sharakhova M.V."/>
            <person name="Sharakhov I.V."/>
        </authorList>
    </citation>
    <scope>NUCLEOTIDE SEQUENCE [LARGE SCALE GENOMIC DNA]</scope>
    <source>
        <strain evidence="1 2">ALBI9_A</strain>
    </source>
</reference>
<dbReference type="GeneID" id="118459306"/>
<dbReference type="InterPro" id="IPR031734">
    <property type="entry name" value="MBF2"/>
</dbReference>
<organism evidence="1 2">
    <name type="scientific">Anopheles albimanus</name>
    <name type="common">New world malaria mosquito</name>
    <dbReference type="NCBI Taxonomy" id="7167"/>
    <lineage>
        <taxon>Eukaryota</taxon>
        <taxon>Metazoa</taxon>
        <taxon>Ecdysozoa</taxon>
        <taxon>Arthropoda</taxon>
        <taxon>Hexapoda</taxon>
        <taxon>Insecta</taxon>
        <taxon>Pterygota</taxon>
        <taxon>Neoptera</taxon>
        <taxon>Endopterygota</taxon>
        <taxon>Diptera</taxon>
        <taxon>Nematocera</taxon>
        <taxon>Culicoidea</taxon>
        <taxon>Culicidae</taxon>
        <taxon>Anophelinae</taxon>
        <taxon>Anopheles</taxon>
    </lineage>
</organism>
<name>A0A3F2YQ88_ANOAL</name>
<protein>
    <submittedName>
        <fullName evidence="1">Uncharacterized protein</fullName>
    </submittedName>
</protein>
<evidence type="ECO:0000313" key="1">
    <source>
        <dbReference type="EnsemblMetazoa" id="AALB016110-PA"/>
    </source>
</evidence>